<evidence type="ECO:0000259" key="1">
    <source>
        <dbReference type="SMART" id="SM00382"/>
    </source>
</evidence>
<accession>A0A1J9QWB1</accession>
<dbReference type="STRING" id="236234.A0A1J9QWB1"/>
<name>A0A1J9QWB1_9PEZI</name>
<dbReference type="GO" id="GO:0005524">
    <property type="term" value="F:ATP binding"/>
    <property type="evidence" value="ECO:0007669"/>
    <property type="project" value="InterPro"/>
</dbReference>
<dbReference type="Pfam" id="PF22942">
    <property type="entry name" value="DUF7025"/>
    <property type="match status" value="1"/>
</dbReference>
<dbReference type="InterPro" id="IPR003593">
    <property type="entry name" value="AAA+_ATPase"/>
</dbReference>
<dbReference type="GeneID" id="31015584"/>
<dbReference type="EMBL" id="MNUE01000039">
    <property type="protein sequence ID" value="OJD32290.1"/>
    <property type="molecule type" value="Genomic_DNA"/>
</dbReference>
<dbReference type="Pfam" id="PF00004">
    <property type="entry name" value="AAA"/>
    <property type="match status" value="1"/>
</dbReference>
<dbReference type="SUPFAM" id="SSF52540">
    <property type="entry name" value="P-loop containing nucleoside triphosphate hydrolases"/>
    <property type="match status" value="1"/>
</dbReference>
<evidence type="ECO:0000313" key="2">
    <source>
        <dbReference type="EMBL" id="OJD32290.1"/>
    </source>
</evidence>
<organism evidence="2 3">
    <name type="scientific">Diplodia corticola</name>
    <dbReference type="NCBI Taxonomy" id="236234"/>
    <lineage>
        <taxon>Eukaryota</taxon>
        <taxon>Fungi</taxon>
        <taxon>Dikarya</taxon>
        <taxon>Ascomycota</taxon>
        <taxon>Pezizomycotina</taxon>
        <taxon>Dothideomycetes</taxon>
        <taxon>Dothideomycetes incertae sedis</taxon>
        <taxon>Botryosphaeriales</taxon>
        <taxon>Botryosphaeriaceae</taxon>
        <taxon>Diplodia</taxon>
    </lineage>
</organism>
<dbReference type="AlphaFoldDB" id="A0A1J9QWB1"/>
<keyword evidence="3" id="KW-1185">Reference proteome</keyword>
<dbReference type="CDD" id="cd19481">
    <property type="entry name" value="RecA-like_protease"/>
    <property type="match status" value="1"/>
</dbReference>
<dbReference type="Proteomes" id="UP000183809">
    <property type="component" value="Unassembled WGS sequence"/>
</dbReference>
<feature type="domain" description="AAA+ ATPase" evidence="1">
    <location>
        <begin position="446"/>
        <end position="575"/>
    </location>
</feature>
<dbReference type="PANTHER" id="PTHR46411">
    <property type="entry name" value="FAMILY ATPASE, PUTATIVE-RELATED"/>
    <property type="match status" value="1"/>
</dbReference>
<dbReference type="GO" id="GO:0016887">
    <property type="term" value="F:ATP hydrolysis activity"/>
    <property type="evidence" value="ECO:0007669"/>
    <property type="project" value="InterPro"/>
</dbReference>
<dbReference type="SMART" id="SM00382">
    <property type="entry name" value="AAA"/>
    <property type="match status" value="1"/>
</dbReference>
<dbReference type="InterPro" id="IPR027417">
    <property type="entry name" value="P-loop_NTPase"/>
</dbReference>
<dbReference type="PANTHER" id="PTHR46411:SF4">
    <property type="entry name" value="AAA+ ATPASE DOMAIN-CONTAINING PROTEIN"/>
    <property type="match status" value="1"/>
</dbReference>
<proteinExistence type="predicted"/>
<reference evidence="2 3" key="1">
    <citation type="submission" date="2016-10" db="EMBL/GenBank/DDBJ databases">
        <title>Proteomics and genomics reveal pathogen-plant mechanisms compatible with a hemibiotrophic lifestyle of Diplodia corticola.</title>
        <authorList>
            <person name="Fernandes I."/>
            <person name="De Jonge R."/>
            <person name="Van De Peer Y."/>
            <person name="Devreese B."/>
            <person name="Alves A."/>
            <person name="Esteves A.C."/>
        </authorList>
    </citation>
    <scope>NUCLEOTIDE SEQUENCE [LARGE SCALE GENOMIC DNA]</scope>
    <source>
        <strain evidence="2 3">CBS 112549</strain>
    </source>
</reference>
<comment type="caution">
    <text evidence="2">The sequence shown here is derived from an EMBL/GenBank/DDBJ whole genome shotgun (WGS) entry which is preliminary data.</text>
</comment>
<evidence type="ECO:0000313" key="3">
    <source>
        <dbReference type="Proteomes" id="UP000183809"/>
    </source>
</evidence>
<dbReference type="InterPro" id="IPR003959">
    <property type="entry name" value="ATPase_AAA_core"/>
</dbReference>
<dbReference type="InterPro" id="IPR054289">
    <property type="entry name" value="DUF7025"/>
</dbReference>
<dbReference type="RefSeq" id="XP_020128550.1">
    <property type="nucleotide sequence ID" value="XM_020275323.1"/>
</dbReference>
<protein>
    <submittedName>
        <fullName evidence="2">Atpase aaa+ type core</fullName>
    </submittedName>
</protein>
<gene>
    <name evidence="2" type="ORF">BKCO1_3900017</name>
</gene>
<sequence length="663" mass="76150">MENDVFESASDMDEDSQRLEDPFAHAFGTAEDEGAMGIDCEIKTYDGRYNSKGERVFLQVGKKSELLEDKDSDFNSALVLKRIFNHAMEMKHTELYIQSPHMKKALRETIQRYPGVDLHAPSIIIINEPRCIFHYRKELEAYRKTLQDEDEQEHVRFLLQYTFRALHRAITSFVDHIEQSTSEPGLEYQNLWMLFRPGDILLYKLSKSTEAMRFRSMELQFKTPTSKEKDWVVTADVMNYDGNVFGTVAWVVRIAPYQGWKPVRELIVFPLEYHPEKGKVREQLLERGRKFVSLREAKHQYYNGEVMALSRCRKGTFLNDTDSVEAYETTVKGRIMIDVKTFDRVLPRHSIDIEYENRTYSPEKDEHLGMSETDLITCAHDIPGYSFANGQWALFEVDKIEDVKFNDSAFDQLILPLDQKEMISSVVRVHSTRRVTFDDIISGKGKGIVFLLHGDAGVGKTLTAESVADFTKRPLFTVGCGDLGVDAFSVEENLDSTFELALTWNAIVLLDEADIFLETRAGSNHDLKRNAIVSVFLRMLEYFEGMLFLTTNRVRSIDAAFRSRIHIAIHYPALTFDSRRELWKTFIQKATSEVHFWWAEEYLDHLASQELNGRQIKNIVRTAHSVAVGEGGFLNSTHINSAMVAMMAFDASMAEPSPLPLIQ</sequence>
<dbReference type="Gene3D" id="3.40.50.300">
    <property type="entry name" value="P-loop containing nucleotide triphosphate hydrolases"/>
    <property type="match status" value="1"/>
</dbReference>
<dbReference type="OrthoDB" id="10042665at2759"/>